<reference evidence="5 6" key="1">
    <citation type="submission" date="2015-09" db="EMBL/GenBank/DDBJ databases">
        <title>Draft genome sequence of Kouleothrix aurantiaca JCM 19913.</title>
        <authorList>
            <person name="Hemp J."/>
        </authorList>
    </citation>
    <scope>NUCLEOTIDE SEQUENCE [LARGE SCALE GENOMIC DNA]</scope>
    <source>
        <strain evidence="5 6">COM-B</strain>
    </source>
</reference>
<comment type="similarity">
    <text evidence="1">Belongs to the Gfo/Idh/MocA family.</text>
</comment>
<dbReference type="InterPro" id="IPR030827">
    <property type="entry name" value="Myo_inos_IolG"/>
</dbReference>
<name>A0A0P9FJC7_9CHLR</name>
<dbReference type="GO" id="GO:0000166">
    <property type="term" value="F:nucleotide binding"/>
    <property type="evidence" value="ECO:0007669"/>
    <property type="project" value="InterPro"/>
</dbReference>
<feature type="domain" description="GFO/IDH/MocA-like oxidoreductase" evidence="4">
    <location>
        <begin position="131"/>
        <end position="250"/>
    </location>
</feature>
<dbReference type="NCBIfam" id="TIGR04380">
    <property type="entry name" value="myo_inos_iolG"/>
    <property type="match status" value="1"/>
</dbReference>
<dbReference type="PANTHER" id="PTHR42840">
    <property type="entry name" value="NAD(P)-BINDING ROSSMANN-FOLD SUPERFAMILY PROTEIN-RELATED"/>
    <property type="match status" value="1"/>
</dbReference>
<accession>A0A0P9FJC7</accession>
<dbReference type="Proteomes" id="UP000050509">
    <property type="component" value="Unassembled WGS sequence"/>
</dbReference>
<gene>
    <name evidence="5" type="ORF">SE17_10855</name>
</gene>
<organism evidence="5 6">
    <name type="scientific">Kouleothrix aurantiaca</name>
    <dbReference type="NCBI Taxonomy" id="186479"/>
    <lineage>
        <taxon>Bacteria</taxon>
        <taxon>Bacillati</taxon>
        <taxon>Chloroflexota</taxon>
        <taxon>Chloroflexia</taxon>
        <taxon>Chloroflexales</taxon>
        <taxon>Roseiflexineae</taxon>
        <taxon>Roseiflexaceae</taxon>
        <taxon>Kouleothrix</taxon>
    </lineage>
</organism>
<dbReference type="InterPro" id="IPR036291">
    <property type="entry name" value="NAD(P)-bd_dom_sf"/>
</dbReference>
<feature type="domain" description="Gfo/Idh/MocA-like oxidoreductase N-terminal" evidence="3">
    <location>
        <begin position="4"/>
        <end position="122"/>
    </location>
</feature>
<sequence>MTDFNVAFLGAGRMGRTHLRNLAGIPGVHVRAVADADLASAQAGAALVRADRATDDIAGAITAPDVDVVLISTPTPTHAALLEQCAQAGKPVWCEKPVAATLAETERVLASVEAAGIPAMIGFMRRFDPGYAAARRAIDAGEVGTIERFRAISCDYTLPPIEYIRTSGGIFVDMSVHDFDLARFLVGEVEEVSAWGAALIDPAYTEMGDVDSAVAMLRFTNGALGVLEASRRTTWGYDIRTEVAGSRARLVIEAQQKTPLLSSHGLGYHGGHFESFPDRFEAAYRNELAYFFECLRAGEPPMPNVRDALETLRVALAATKSLREGRPVRVSEIA</sequence>
<evidence type="ECO:0000313" key="5">
    <source>
        <dbReference type="EMBL" id="KPV53228.1"/>
    </source>
</evidence>
<dbReference type="Gene3D" id="3.40.50.720">
    <property type="entry name" value="NAD(P)-binding Rossmann-like Domain"/>
    <property type="match status" value="1"/>
</dbReference>
<evidence type="ECO:0000256" key="2">
    <source>
        <dbReference type="ARBA" id="ARBA00023002"/>
    </source>
</evidence>
<keyword evidence="6" id="KW-1185">Reference proteome</keyword>
<dbReference type="EMBL" id="LJCR01000308">
    <property type="protein sequence ID" value="KPV53228.1"/>
    <property type="molecule type" value="Genomic_DNA"/>
</dbReference>
<dbReference type="SUPFAM" id="SSF51735">
    <property type="entry name" value="NAD(P)-binding Rossmann-fold domains"/>
    <property type="match status" value="1"/>
</dbReference>
<evidence type="ECO:0000259" key="4">
    <source>
        <dbReference type="Pfam" id="PF22725"/>
    </source>
</evidence>
<dbReference type="InterPro" id="IPR000683">
    <property type="entry name" value="Gfo/Idh/MocA-like_OxRdtase_N"/>
</dbReference>
<protein>
    <submittedName>
        <fullName evidence="5">Oxidoreductase</fullName>
    </submittedName>
</protein>
<dbReference type="Pfam" id="PF22725">
    <property type="entry name" value="GFO_IDH_MocA_C3"/>
    <property type="match status" value="1"/>
</dbReference>
<comment type="caution">
    <text evidence="5">The sequence shown here is derived from an EMBL/GenBank/DDBJ whole genome shotgun (WGS) entry which is preliminary data.</text>
</comment>
<keyword evidence="2" id="KW-0560">Oxidoreductase</keyword>
<dbReference type="Gene3D" id="3.30.360.10">
    <property type="entry name" value="Dihydrodipicolinate Reductase, domain 2"/>
    <property type="match status" value="1"/>
</dbReference>
<dbReference type="AlphaFoldDB" id="A0A0P9FJC7"/>
<evidence type="ECO:0000259" key="3">
    <source>
        <dbReference type="Pfam" id="PF01408"/>
    </source>
</evidence>
<dbReference type="Pfam" id="PF01408">
    <property type="entry name" value="GFO_IDH_MocA"/>
    <property type="match status" value="1"/>
</dbReference>
<dbReference type="InterPro" id="IPR055170">
    <property type="entry name" value="GFO_IDH_MocA-like_dom"/>
</dbReference>
<dbReference type="GO" id="GO:0016491">
    <property type="term" value="F:oxidoreductase activity"/>
    <property type="evidence" value="ECO:0007669"/>
    <property type="project" value="UniProtKB-KW"/>
</dbReference>
<evidence type="ECO:0000313" key="6">
    <source>
        <dbReference type="Proteomes" id="UP000050509"/>
    </source>
</evidence>
<dbReference type="SUPFAM" id="SSF55347">
    <property type="entry name" value="Glyceraldehyde-3-phosphate dehydrogenase-like, C-terminal domain"/>
    <property type="match status" value="1"/>
</dbReference>
<dbReference type="PANTHER" id="PTHR42840:SF3">
    <property type="entry name" value="BINDING ROSSMANN FOLD OXIDOREDUCTASE, PUTATIVE (AFU_ORTHOLOGUE AFUA_2G10240)-RELATED"/>
    <property type="match status" value="1"/>
</dbReference>
<proteinExistence type="inferred from homology"/>
<evidence type="ECO:0000256" key="1">
    <source>
        <dbReference type="ARBA" id="ARBA00010928"/>
    </source>
</evidence>